<organism evidence="1 2">
    <name type="scientific">Araneus ventricosus</name>
    <name type="common">Orbweaver spider</name>
    <name type="synonym">Epeira ventricosa</name>
    <dbReference type="NCBI Taxonomy" id="182803"/>
    <lineage>
        <taxon>Eukaryota</taxon>
        <taxon>Metazoa</taxon>
        <taxon>Ecdysozoa</taxon>
        <taxon>Arthropoda</taxon>
        <taxon>Chelicerata</taxon>
        <taxon>Arachnida</taxon>
        <taxon>Araneae</taxon>
        <taxon>Araneomorphae</taxon>
        <taxon>Entelegynae</taxon>
        <taxon>Araneoidea</taxon>
        <taxon>Araneidae</taxon>
        <taxon>Araneus</taxon>
    </lineage>
</organism>
<protein>
    <submittedName>
        <fullName evidence="1">Uncharacterized protein</fullName>
    </submittedName>
</protein>
<reference evidence="1 2" key="1">
    <citation type="journal article" date="2019" name="Sci. Rep.">
        <title>Orb-weaving spider Araneus ventricosus genome elucidates the spidroin gene catalogue.</title>
        <authorList>
            <person name="Kono N."/>
            <person name="Nakamura H."/>
            <person name="Ohtoshi R."/>
            <person name="Moran D.A.P."/>
            <person name="Shinohara A."/>
            <person name="Yoshida Y."/>
            <person name="Fujiwara M."/>
            <person name="Mori M."/>
            <person name="Tomita M."/>
            <person name="Arakawa K."/>
        </authorList>
    </citation>
    <scope>NUCLEOTIDE SEQUENCE [LARGE SCALE GENOMIC DNA]</scope>
</reference>
<sequence>MCFYADVVHGNVIYECGIRFLTA</sequence>
<feature type="non-terminal residue" evidence="1">
    <location>
        <position position="23"/>
    </location>
</feature>
<comment type="caution">
    <text evidence="1">The sequence shown here is derived from an EMBL/GenBank/DDBJ whole genome shotgun (WGS) entry which is preliminary data.</text>
</comment>
<evidence type="ECO:0000313" key="1">
    <source>
        <dbReference type="EMBL" id="GBO44616.1"/>
    </source>
</evidence>
<proteinExistence type="predicted"/>
<gene>
    <name evidence="1" type="ORF">AVEN_26599_1</name>
</gene>
<dbReference type="AlphaFoldDB" id="A0A4Y2X664"/>
<dbReference type="Proteomes" id="UP000499080">
    <property type="component" value="Unassembled WGS sequence"/>
</dbReference>
<evidence type="ECO:0000313" key="2">
    <source>
        <dbReference type="Proteomes" id="UP000499080"/>
    </source>
</evidence>
<name>A0A4Y2X664_ARAVE</name>
<keyword evidence="2" id="KW-1185">Reference proteome</keyword>
<dbReference type="EMBL" id="BGPR01071398">
    <property type="protein sequence ID" value="GBO44616.1"/>
    <property type="molecule type" value="Genomic_DNA"/>
</dbReference>
<accession>A0A4Y2X664</accession>